<dbReference type="RefSeq" id="WP_093369164.1">
    <property type="nucleotide sequence ID" value="NZ_FOQA01000001.1"/>
</dbReference>
<evidence type="ECO:0000256" key="4">
    <source>
        <dbReference type="ARBA" id="ARBA00010763"/>
    </source>
</evidence>
<dbReference type="EMBL" id="FOQA01000001">
    <property type="protein sequence ID" value="SFH54155.1"/>
    <property type="molecule type" value="Genomic_DNA"/>
</dbReference>
<keyword evidence="10" id="KW-0460">Magnesium</keyword>
<dbReference type="Pfam" id="PF03454">
    <property type="entry name" value="MoeA_C"/>
    <property type="match status" value="1"/>
</dbReference>
<evidence type="ECO:0000256" key="9">
    <source>
        <dbReference type="ARBA" id="ARBA00047317"/>
    </source>
</evidence>
<dbReference type="InterPro" id="IPR038987">
    <property type="entry name" value="MoeA-like"/>
</dbReference>
<feature type="domain" description="MoaB/Mog" evidence="11">
    <location>
        <begin position="187"/>
        <end position="326"/>
    </location>
</feature>
<keyword evidence="10" id="KW-0808">Transferase</keyword>
<dbReference type="InterPro" id="IPR036425">
    <property type="entry name" value="MoaB/Mog-like_dom_sf"/>
</dbReference>
<sequence>MELFKTKSINEVQEILRSLSLDISLGYEEVALVEGLHRILCNSIESPRDIPEFNRSTVDGYAVKAADTHGANESIPAMLKNMGEIEMGTNTSIEINTGECVYVPTGGMMPEGSDSVVMIECVEEMDNDLILVHQSVAAGENTLLKGEDMKKREVIFDKGHRLRPQDLGLLAGMGFKSVHVYGKLKVGVISTGDELVQPGDELSLGKVIDMNTYSISAAVLEDGGEVVDTAIVPDDIEILKDKLRIMMSTCHLVLVSGGSSMGHRDVTKDAINSIGDPGVVVHGISVKPGKPTIIGKVGETLMIGLPGQPVSALVVYKILINIIMKALGGSGLKMSTTKGKLAVNIPSAPGREHYVMVRIDKDEAENVVHPVHGKSGMLSMMSKADGFVKIESNKEGLNKGTDVTIYLF</sequence>
<comment type="similarity">
    <text evidence="4 10">Belongs to the MoeA family.</text>
</comment>
<dbReference type="SUPFAM" id="SSF63882">
    <property type="entry name" value="MoeA N-terminal region -like"/>
    <property type="match status" value="1"/>
</dbReference>
<evidence type="ECO:0000256" key="7">
    <source>
        <dbReference type="ARBA" id="ARBA00022505"/>
    </source>
</evidence>
<keyword evidence="8 10" id="KW-0501">Molybdenum cofactor biosynthesis</keyword>
<evidence type="ECO:0000256" key="5">
    <source>
        <dbReference type="ARBA" id="ARBA00013269"/>
    </source>
</evidence>
<keyword evidence="10" id="KW-0479">Metal-binding</keyword>
<keyword evidence="7 10" id="KW-0500">Molybdenum</keyword>
<dbReference type="Gene3D" id="3.40.980.10">
    <property type="entry name" value="MoaB/Mog-like domain"/>
    <property type="match status" value="1"/>
</dbReference>
<proteinExistence type="inferred from homology"/>
<dbReference type="Gene3D" id="3.90.105.10">
    <property type="entry name" value="Molybdopterin biosynthesis moea protein, domain 2"/>
    <property type="match status" value="1"/>
</dbReference>
<dbReference type="GO" id="GO:0006777">
    <property type="term" value="P:Mo-molybdopterin cofactor biosynthetic process"/>
    <property type="evidence" value="ECO:0007669"/>
    <property type="project" value="UniProtKB-UniRule"/>
</dbReference>
<evidence type="ECO:0000259" key="11">
    <source>
        <dbReference type="SMART" id="SM00852"/>
    </source>
</evidence>
<comment type="catalytic activity">
    <reaction evidence="9">
        <text>adenylyl-molybdopterin + molybdate = Mo-molybdopterin + AMP + H(+)</text>
        <dbReference type="Rhea" id="RHEA:35047"/>
        <dbReference type="ChEBI" id="CHEBI:15378"/>
        <dbReference type="ChEBI" id="CHEBI:36264"/>
        <dbReference type="ChEBI" id="CHEBI:62727"/>
        <dbReference type="ChEBI" id="CHEBI:71302"/>
        <dbReference type="ChEBI" id="CHEBI:456215"/>
        <dbReference type="EC" id="2.10.1.1"/>
    </reaction>
</comment>
<dbReference type="InterPro" id="IPR001453">
    <property type="entry name" value="MoaB/Mog_dom"/>
</dbReference>
<comment type="function">
    <text evidence="1 10">Catalyzes the insertion of molybdate into adenylated molybdopterin with the concomitant release of AMP.</text>
</comment>
<evidence type="ECO:0000313" key="12">
    <source>
        <dbReference type="EMBL" id="SFH54155.1"/>
    </source>
</evidence>
<dbReference type="InterPro" id="IPR005111">
    <property type="entry name" value="MoeA_C_domain_IV"/>
</dbReference>
<dbReference type="STRING" id="69895.SAMN05192551_101434"/>
<evidence type="ECO:0000256" key="6">
    <source>
        <dbReference type="ARBA" id="ARBA00021108"/>
    </source>
</evidence>
<organism evidence="12 13">
    <name type="scientific">Tindallia magadiensis</name>
    <dbReference type="NCBI Taxonomy" id="69895"/>
    <lineage>
        <taxon>Bacteria</taxon>
        <taxon>Bacillati</taxon>
        <taxon>Bacillota</taxon>
        <taxon>Clostridia</taxon>
        <taxon>Peptostreptococcales</taxon>
        <taxon>Tindalliaceae</taxon>
        <taxon>Tindallia</taxon>
    </lineage>
</organism>
<gene>
    <name evidence="12" type="ORF">SAMN05192551_101434</name>
</gene>
<dbReference type="PROSITE" id="PS01079">
    <property type="entry name" value="MOCF_BIOSYNTHESIS_2"/>
    <property type="match status" value="1"/>
</dbReference>
<dbReference type="SUPFAM" id="SSF63867">
    <property type="entry name" value="MoeA C-terminal domain-like"/>
    <property type="match status" value="1"/>
</dbReference>
<dbReference type="AlphaFoldDB" id="A0A1I3AVP3"/>
<dbReference type="Gene3D" id="2.40.340.10">
    <property type="entry name" value="MoeA, C-terminal, domain IV"/>
    <property type="match status" value="1"/>
</dbReference>
<reference evidence="13" key="1">
    <citation type="submission" date="2016-10" db="EMBL/GenBank/DDBJ databases">
        <authorList>
            <person name="Varghese N."/>
            <person name="Submissions S."/>
        </authorList>
    </citation>
    <scope>NUCLEOTIDE SEQUENCE [LARGE SCALE GENOMIC DNA]</scope>
    <source>
        <strain evidence="13">Z-7934</strain>
    </source>
</reference>
<dbReference type="CDD" id="cd00887">
    <property type="entry name" value="MoeA"/>
    <property type="match status" value="1"/>
</dbReference>
<evidence type="ECO:0000256" key="3">
    <source>
        <dbReference type="ARBA" id="ARBA00005046"/>
    </source>
</evidence>
<dbReference type="GO" id="GO:0046872">
    <property type="term" value="F:metal ion binding"/>
    <property type="evidence" value="ECO:0007669"/>
    <property type="project" value="UniProtKB-UniRule"/>
</dbReference>
<dbReference type="SMART" id="SM00852">
    <property type="entry name" value="MoCF_biosynth"/>
    <property type="match status" value="1"/>
</dbReference>
<dbReference type="PANTHER" id="PTHR10192">
    <property type="entry name" value="MOLYBDOPTERIN BIOSYNTHESIS PROTEIN"/>
    <property type="match status" value="1"/>
</dbReference>
<dbReference type="NCBIfam" id="TIGR00177">
    <property type="entry name" value="molyb_syn"/>
    <property type="match status" value="1"/>
</dbReference>
<accession>A0A1I3AVP3</accession>
<dbReference type="InterPro" id="IPR036688">
    <property type="entry name" value="MoeA_C_domain_IV_sf"/>
</dbReference>
<dbReference type="GO" id="GO:0061599">
    <property type="term" value="F:molybdopterin molybdotransferase activity"/>
    <property type="evidence" value="ECO:0007669"/>
    <property type="project" value="UniProtKB-UniRule"/>
</dbReference>
<keyword evidence="13" id="KW-1185">Reference proteome</keyword>
<dbReference type="Pfam" id="PF03453">
    <property type="entry name" value="MoeA_N"/>
    <property type="match status" value="1"/>
</dbReference>
<dbReference type="Gene3D" id="2.170.190.11">
    <property type="entry name" value="Molybdopterin biosynthesis moea protein, domain 3"/>
    <property type="match status" value="1"/>
</dbReference>
<dbReference type="UniPathway" id="UPA00344"/>
<comment type="function">
    <text evidence="2">May be involved in the biosynthesis of molybdopterin.</text>
</comment>
<evidence type="ECO:0000256" key="2">
    <source>
        <dbReference type="ARBA" id="ARBA00003487"/>
    </source>
</evidence>
<comment type="cofactor">
    <cofactor evidence="10">
        <name>Mg(2+)</name>
        <dbReference type="ChEBI" id="CHEBI:18420"/>
    </cofactor>
</comment>
<dbReference type="GO" id="GO:0005829">
    <property type="term" value="C:cytosol"/>
    <property type="evidence" value="ECO:0007669"/>
    <property type="project" value="TreeGrafter"/>
</dbReference>
<evidence type="ECO:0000256" key="1">
    <source>
        <dbReference type="ARBA" id="ARBA00002901"/>
    </source>
</evidence>
<dbReference type="InterPro" id="IPR005110">
    <property type="entry name" value="MoeA_linker/N"/>
</dbReference>
<evidence type="ECO:0000256" key="10">
    <source>
        <dbReference type="RuleBase" id="RU365090"/>
    </source>
</evidence>
<evidence type="ECO:0000256" key="8">
    <source>
        <dbReference type="ARBA" id="ARBA00023150"/>
    </source>
</evidence>
<protein>
    <recommendedName>
        <fullName evidence="6 10">Molybdopterin molybdenumtransferase</fullName>
        <ecNumber evidence="5 10">2.10.1.1</ecNumber>
    </recommendedName>
</protein>
<evidence type="ECO:0000313" key="13">
    <source>
        <dbReference type="Proteomes" id="UP000199287"/>
    </source>
</evidence>
<dbReference type="NCBIfam" id="NF045515">
    <property type="entry name" value="Glp_gephyrin"/>
    <property type="match status" value="1"/>
</dbReference>
<dbReference type="PANTHER" id="PTHR10192:SF5">
    <property type="entry name" value="GEPHYRIN"/>
    <property type="match status" value="1"/>
</dbReference>
<dbReference type="SUPFAM" id="SSF53218">
    <property type="entry name" value="Molybdenum cofactor biosynthesis proteins"/>
    <property type="match status" value="1"/>
</dbReference>
<name>A0A1I3AVP3_9FIRM</name>
<dbReference type="Proteomes" id="UP000199287">
    <property type="component" value="Unassembled WGS sequence"/>
</dbReference>
<dbReference type="EC" id="2.10.1.1" evidence="5 10"/>
<dbReference type="InterPro" id="IPR036135">
    <property type="entry name" value="MoeA_linker/N_sf"/>
</dbReference>
<comment type="pathway">
    <text evidence="3 10">Cofactor biosynthesis; molybdopterin biosynthesis.</text>
</comment>
<dbReference type="Pfam" id="PF00994">
    <property type="entry name" value="MoCF_biosynth"/>
    <property type="match status" value="1"/>
</dbReference>
<dbReference type="InterPro" id="IPR008284">
    <property type="entry name" value="MoCF_biosynth_CS"/>
</dbReference>
<dbReference type="OrthoDB" id="9804758at2"/>